<evidence type="ECO:0008006" key="4">
    <source>
        <dbReference type="Google" id="ProtNLM"/>
    </source>
</evidence>
<accession>A0A072R0R0</accession>
<dbReference type="HOGENOM" id="CLU_036280_0_0_5"/>
<dbReference type="AlphaFoldDB" id="A0A072R0R0"/>
<protein>
    <recommendedName>
        <fullName evidence="4">Ricin B lectin domain-containing protein</fullName>
    </recommendedName>
</protein>
<dbReference type="PATRIC" id="fig|1293911.3.peg.1145"/>
<sequence>MQLKLLFFFFSLLLTIQVSFSAPIRPEQHKVETGSDRFIRVTTTRTTGQYCYAPIFTKGDGYIYLNDCNSSTVKPARYDVFRRITWKINGVWLCMTAPSSVTGIGGKSTAKWDYLLLRPCVINDVNQQWIIENNVIYTADKKFRVKDYGWYAYITKDKTAYYDHTLIPAMTSWINRVAMPGNMSFRTFIRWIYVTHSPLAFWSYYLQNNSSSVSKVPLPLYYNPENGHFAQYYPKDGSFYCMNSTQSPSQKWNWVEWIPCTDKVTFGKTSSSWDIYQLNGNEGLILDQNKNPLRVTRYGTHWGVPYTATPHYIMTETKESPTSNFTLDPFTARWNRYVNGNLGETLDYCPAPGKKGTAHTSHIRTKRSLPTDFKLTEAWIKRLWEIAVSTSYHGRDNIAFCGTCLLQTLQMLAELQEDYSTRSEPRPDGTGYFFNTQYLMNPFFSFRERFPVLTARLESTTAYYNLPYHPGEDFITRTVRIARSGALMLLPRYDWRPYSSLARNRSDMERIIRTMLRSPVGTVWFSSIIMSSQTGITAHAQPILRVEGGLIVVPTNVANMTQAQFTTAVTATDDVQTILNHLSFGGTRELYALMTYQMAQLDELPLSTYISENNCTGEGEHRRGNGRNPLVSFINQCGSGSSVGRCAIQ</sequence>
<keyword evidence="1" id="KW-0732">Signal</keyword>
<dbReference type="STRING" id="1293911.H710_01107"/>
<dbReference type="RefSeq" id="WP_041849807.1">
    <property type="nucleotide sequence ID" value="NZ_KL503805.1"/>
</dbReference>
<dbReference type="EMBL" id="ASIV01000006">
    <property type="protein sequence ID" value="KEG19325.1"/>
    <property type="molecule type" value="Genomic_DNA"/>
</dbReference>
<feature type="signal peptide" evidence="1">
    <location>
        <begin position="1"/>
        <end position="21"/>
    </location>
</feature>
<evidence type="ECO:0000313" key="2">
    <source>
        <dbReference type="EMBL" id="KEG19325.1"/>
    </source>
</evidence>
<evidence type="ECO:0000256" key="1">
    <source>
        <dbReference type="SAM" id="SignalP"/>
    </source>
</evidence>
<proteinExistence type="predicted"/>
<feature type="chain" id="PRO_5001681968" description="Ricin B lectin domain-containing protein" evidence="1">
    <location>
        <begin position="22"/>
        <end position="649"/>
    </location>
</feature>
<dbReference type="InterPro" id="IPR011455">
    <property type="entry name" value="DUF1561"/>
</dbReference>
<reference evidence="2 3" key="1">
    <citation type="submission" date="2013-04" db="EMBL/GenBank/DDBJ databases">
        <title>The Genome Sequence of Bartonella bacilliformis Ver097.</title>
        <authorList>
            <consortium name="The Broad Institute Genomics Platform"/>
            <consortium name="The Broad Institute Genome Sequencing Center for Infectious Disease"/>
            <person name="Feldgarden M."/>
            <person name="Kirby J."/>
            <person name="Birtles R."/>
            <person name="Dasch G."/>
            <person name="Hendrix L."/>
            <person name="Koehler J."/>
            <person name="Walker B."/>
            <person name="Young S.K."/>
            <person name="Zeng Q."/>
            <person name="Gargeya S."/>
            <person name="Fitzgerald M."/>
            <person name="Haas B."/>
            <person name="Abouelleil A."/>
            <person name="Allen A.W."/>
            <person name="Alvarado L."/>
            <person name="Arachchi H.M."/>
            <person name="Berlin A.M."/>
            <person name="Chapman S.B."/>
            <person name="Gainer-Dewar J."/>
            <person name="Goldberg J."/>
            <person name="Griggs A."/>
            <person name="Gujja S."/>
            <person name="Hansen M."/>
            <person name="Howarth C."/>
            <person name="Imamovic A."/>
            <person name="Ireland A."/>
            <person name="Larimer J."/>
            <person name="McCowan C."/>
            <person name="Murphy C."/>
            <person name="Pearson M."/>
            <person name="Poon T.W."/>
            <person name="Priest M."/>
            <person name="Roberts A."/>
            <person name="Saif S."/>
            <person name="Shea T."/>
            <person name="Sisk P."/>
            <person name="Sykes S."/>
            <person name="Wortman J."/>
            <person name="Nusbaum C."/>
            <person name="Birren B."/>
        </authorList>
    </citation>
    <scope>NUCLEOTIDE SEQUENCE [LARGE SCALE GENOMIC DNA]</scope>
    <source>
        <strain evidence="2 3">Ver097</strain>
    </source>
</reference>
<comment type="caution">
    <text evidence="2">The sequence shown here is derived from an EMBL/GenBank/DDBJ whole genome shotgun (WGS) entry which is preliminary data.</text>
</comment>
<organism evidence="2 3">
    <name type="scientific">Bartonella bacilliformis Ver097</name>
    <dbReference type="NCBI Taxonomy" id="1293911"/>
    <lineage>
        <taxon>Bacteria</taxon>
        <taxon>Pseudomonadati</taxon>
        <taxon>Pseudomonadota</taxon>
        <taxon>Alphaproteobacteria</taxon>
        <taxon>Hyphomicrobiales</taxon>
        <taxon>Bartonellaceae</taxon>
        <taxon>Bartonella</taxon>
    </lineage>
</organism>
<dbReference type="Proteomes" id="UP000031740">
    <property type="component" value="Unassembled WGS sequence"/>
</dbReference>
<gene>
    <name evidence="2" type="ORF">H710_01107</name>
</gene>
<name>A0A072R0R0_BARBA</name>
<dbReference type="Pfam" id="PF07598">
    <property type="entry name" value="DUF1561"/>
    <property type="match status" value="1"/>
</dbReference>
<evidence type="ECO:0000313" key="3">
    <source>
        <dbReference type="Proteomes" id="UP000031740"/>
    </source>
</evidence>